<dbReference type="InterPro" id="IPR012337">
    <property type="entry name" value="RNaseH-like_sf"/>
</dbReference>
<keyword evidence="2" id="KW-0479">Metal-binding</keyword>
<comment type="caution">
    <text evidence="8">The sequence shown here is derived from an EMBL/GenBank/DDBJ whole genome shotgun (WGS) entry which is preliminary data.</text>
</comment>
<dbReference type="InterPro" id="IPR008906">
    <property type="entry name" value="HATC_C_dom"/>
</dbReference>
<evidence type="ECO:0000313" key="9">
    <source>
        <dbReference type="Proteomes" id="UP000243579"/>
    </source>
</evidence>
<dbReference type="PANTHER" id="PTHR46481:SF10">
    <property type="entry name" value="ZINC FINGER BED DOMAIN-CONTAINING PROTEIN 39"/>
    <property type="match status" value="1"/>
</dbReference>
<dbReference type="PANTHER" id="PTHR46481">
    <property type="entry name" value="ZINC FINGER BED DOMAIN-CONTAINING PROTEIN 4"/>
    <property type="match status" value="1"/>
</dbReference>
<sequence>MDGGFCDHPRTSDEVSNLKAKIHASLVAPGDDTYVVKANPALKKSECWQRFGHVYMGDELVKLHGTAFVACYVCHTVYSFKSKNGTTTIMAHRCPHERKARVVPVEKPRKIKNPELDALKKDIHGALLYDDASRGYTLQENPNATKSECWKKFGHVFLNGLPLHAFDSGFVACRDCFVVYQYKVRNGTSTMTTHVCGDDVLDRLPKRPATDDPAEPSKRPKPDLDTIAASLRDDGSTFALLPNPAERDTDCWQRFGFVYQHGALFTDAAGVPIVGCYGCKWLAPYKGSHRLLDSHACEAPVEKLTAAFTHAFVVLCQDEALPVELLARDGFRNFLQQLLTLGRSSTQSLDALLPALPAVQAALAAQVEMMRAVLSARLSMLGQEGVRFGLSLMPHASRVVVAVHYIDADFVLHDRVVDLADDWLSAVDKALARYNLSLPCRPHTTLCAPLAATPGVDGHPCPMDVLQAALDAICSELEWYGDTTHTFELLASLQELVAHGPVTKDDRRWELPRQRHATWGAMATAAAFALEHWDARAAWGPARELPKGLKDVLAAFQNLAAVFVQAAEAFAKAGSPTLHTVCYWKHALAQYCATPLLPGEAWAMDDTLSLARMKSLALKQLHCWPLAAMHVRAALLDPGQRRRLTKFGVDADRIALAKDELRTEMLAAAALQPAPVRRRKKPEPALLSMYGDSSDDDGGANSADAVDLELTKYFENPLVEEATPDVNLLLWWKYQQKRWPLLSKVARSTLSLPASPKPAGLSEPGGLATAQLSDALLLQSNRDLTRVADDRRDDVDEHLL</sequence>
<evidence type="ECO:0000256" key="5">
    <source>
        <dbReference type="ARBA" id="ARBA00023242"/>
    </source>
</evidence>
<proteinExistence type="predicted"/>
<feature type="region of interest" description="Disordered" evidence="6">
    <location>
        <begin position="204"/>
        <end position="224"/>
    </location>
</feature>
<evidence type="ECO:0000256" key="4">
    <source>
        <dbReference type="ARBA" id="ARBA00022833"/>
    </source>
</evidence>
<comment type="subcellular location">
    <subcellularLocation>
        <location evidence="1">Nucleus</location>
    </subcellularLocation>
</comment>
<dbReference type="AlphaFoldDB" id="A0A1V9Z4Q7"/>
<organism evidence="8 9">
    <name type="scientific">Achlya hypogyna</name>
    <name type="common">Oomycete</name>
    <name type="synonym">Protoachlya hypogyna</name>
    <dbReference type="NCBI Taxonomy" id="1202772"/>
    <lineage>
        <taxon>Eukaryota</taxon>
        <taxon>Sar</taxon>
        <taxon>Stramenopiles</taxon>
        <taxon>Oomycota</taxon>
        <taxon>Saprolegniomycetes</taxon>
        <taxon>Saprolegniales</taxon>
        <taxon>Achlyaceae</taxon>
        <taxon>Achlya</taxon>
    </lineage>
</organism>
<accession>A0A1V9Z4Q7</accession>
<name>A0A1V9Z4Q7_ACHHY</name>
<keyword evidence="4" id="KW-0862">Zinc</keyword>
<feature type="region of interest" description="Disordered" evidence="6">
    <location>
        <begin position="678"/>
        <end position="702"/>
    </location>
</feature>
<dbReference type="GO" id="GO:0005634">
    <property type="term" value="C:nucleus"/>
    <property type="evidence" value="ECO:0007669"/>
    <property type="project" value="UniProtKB-SubCell"/>
</dbReference>
<feature type="domain" description="HAT C-terminal dimerisation" evidence="7">
    <location>
        <begin position="709"/>
        <end position="755"/>
    </location>
</feature>
<evidence type="ECO:0000259" key="7">
    <source>
        <dbReference type="Pfam" id="PF05699"/>
    </source>
</evidence>
<keyword evidence="3" id="KW-0863">Zinc-finger</keyword>
<evidence type="ECO:0000256" key="3">
    <source>
        <dbReference type="ARBA" id="ARBA00022771"/>
    </source>
</evidence>
<dbReference type="STRING" id="1202772.A0A1V9Z4Q7"/>
<dbReference type="InterPro" id="IPR052035">
    <property type="entry name" value="ZnF_BED_domain_contain"/>
</dbReference>
<dbReference type="SMART" id="SM00614">
    <property type="entry name" value="ZnF_BED"/>
    <property type="match status" value="2"/>
</dbReference>
<dbReference type="SUPFAM" id="SSF53098">
    <property type="entry name" value="Ribonuclease H-like"/>
    <property type="match status" value="1"/>
</dbReference>
<gene>
    <name evidence="8" type="ORF">ACHHYP_03071</name>
</gene>
<keyword evidence="9" id="KW-1185">Reference proteome</keyword>
<dbReference type="EMBL" id="JNBR01000435">
    <property type="protein sequence ID" value="OQR92941.1"/>
    <property type="molecule type" value="Genomic_DNA"/>
</dbReference>
<dbReference type="GO" id="GO:0046983">
    <property type="term" value="F:protein dimerization activity"/>
    <property type="evidence" value="ECO:0007669"/>
    <property type="project" value="InterPro"/>
</dbReference>
<evidence type="ECO:0000256" key="2">
    <source>
        <dbReference type="ARBA" id="ARBA00022723"/>
    </source>
</evidence>
<evidence type="ECO:0000256" key="6">
    <source>
        <dbReference type="SAM" id="MobiDB-lite"/>
    </source>
</evidence>
<evidence type="ECO:0000256" key="1">
    <source>
        <dbReference type="ARBA" id="ARBA00004123"/>
    </source>
</evidence>
<protein>
    <recommendedName>
        <fullName evidence="7">HAT C-terminal dimerisation domain-containing protein</fullName>
    </recommendedName>
</protein>
<dbReference type="GO" id="GO:0008270">
    <property type="term" value="F:zinc ion binding"/>
    <property type="evidence" value="ECO:0007669"/>
    <property type="project" value="UniProtKB-KW"/>
</dbReference>
<dbReference type="OrthoDB" id="79007at2759"/>
<dbReference type="Pfam" id="PF05699">
    <property type="entry name" value="Dimer_Tnp_hAT"/>
    <property type="match status" value="1"/>
</dbReference>
<evidence type="ECO:0000313" key="8">
    <source>
        <dbReference type="EMBL" id="OQR92941.1"/>
    </source>
</evidence>
<dbReference type="Proteomes" id="UP000243579">
    <property type="component" value="Unassembled WGS sequence"/>
</dbReference>
<reference evidence="8 9" key="1">
    <citation type="journal article" date="2014" name="Genome Biol. Evol.">
        <title>The secreted proteins of Achlya hypogyna and Thraustotheca clavata identify the ancestral oomycete secretome and reveal gene acquisitions by horizontal gene transfer.</title>
        <authorList>
            <person name="Misner I."/>
            <person name="Blouin N."/>
            <person name="Leonard G."/>
            <person name="Richards T.A."/>
            <person name="Lane C.E."/>
        </authorList>
    </citation>
    <scope>NUCLEOTIDE SEQUENCE [LARGE SCALE GENOMIC DNA]</scope>
    <source>
        <strain evidence="8 9">ATCC 48635</strain>
    </source>
</reference>
<keyword evidence="5" id="KW-0539">Nucleus</keyword>